<dbReference type="Gene3D" id="3.40.630.30">
    <property type="match status" value="1"/>
</dbReference>
<evidence type="ECO:0000313" key="4">
    <source>
        <dbReference type="EMBL" id="QSG11391.1"/>
    </source>
</evidence>
<evidence type="ECO:0000256" key="1">
    <source>
        <dbReference type="ARBA" id="ARBA00022679"/>
    </source>
</evidence>
<dbReference type="AlphaFoldDB" id="A0A897NGC6"/>
<dbReference type="CDD" id="cd04301">
    <property type="entry name" value="NAT_SF"/>
    <property type="match status" value="1"/>
</dbReference>
<dbReference type="InterPro" id="IPR050832">
    <property type="entry name" value="Bact_Acetyltransf"/>
</dbReference>
<dbReference type="SUPFAM" id="SSF55729">
    <property type="entry name" value="Acyl-CoA N-acyltransferases (Nat)"/>
    <property type="match status" value="1"/>
</dbReference>
<dbReference type="GO" id="GO:0016747">
    <property type="term" value="F:acyltransferase activity, transferring groups other than amino-acyl groups"/>
    <property type="evidence" value="ECO:0007669"/>
    <property type="project" value="InterPro"/>
</dbReference>
<sequence length="159" mass="18311">MSKASGESVTVERASTEEDITRINEFFNSKAIKQELHRFTYRATLDRAFNRKDRRLFYVEDDGVLVGALMVWCESRVLDDEEAQIRLIAVSPDSRDRGIAAALCRRAEGFATEQNQDRISADVARDSPAVDFWTSIGYEIEYEWETDGGREMYRMIKPL</sequence>
<feature type="domain" description="N-acetyltransferase" evidence="3">
    <location>
        <begin position="10"/>
        <end position="159"/>
    </location>
</feature>
<dbReference type="RefSeq" id="WP_229125943.1">
    <property type="nucleotide sequence ID" value="NZ_CP064789.1"/>
</dbReference>
<dbReference type="InterPro" id="IPR000182">
    <property type="entry name" value="GNAT_dom"/>
</dbReference>
<dbReference type="GeneID" id="68860492"/>
<dbReference type="Pfam" id="PF00583">
    <property type="entry name" value="Acetyltransf_1"/>
    <property type="match status" value="1"/>
</dbReference>
<keyword evidence="1 4" id="KW-0808">Transferase</keyword>
<dbReference type="Proteomes" id="UP000663305">
    <property type="component" value="Chromosome"/>
</dbReference>
<dbReference type="PROSITE" id="PS51186">
    <property type="entry name" value="GNAT"/>
    <property type="match status" value="1"/>
</dbReference>
<evidence type="ECO:0000256" key="2">
    <source>
        <dbReference type="ARBA" id="ARBA00023315"/>
    </source>
</evidence>
<name>A0A897NGC6_9EURY</name>
<dbReference type="EMBL" id="CP064789">
    <property type="protein sequence ID" value="QSG11391.1"/>
    <property type="molecule type" value="Genomic_DNA"/>
</dbReference>
<evidence type="ECO:0000313" key="5">
    <source>
        <dbReference type="Proteomes" id="UP000663305"/>
    </source>
</evidence>
<reference evidence="4" key="1">
    <citation type="submission" date="2020-11" db="EMBL/GenBank/DDBJ databases">
        <title>Carbohydrate-dependent, anaerobic sulfur respiration: A novel catabolism in halophilic archaea.</title>
        <authorList>
            <person name="Sorokin D.Y."/>
            <person name="Messina E."/>
            <person name="Smedile F."/>
            <person name="La Cono V."/>
            <person name="Hallsworth J.E."/>
            <person name="Yakimov M.M."/>
        </authorList>
    </citation>
    <scope>NUCLEOTIDE SEQUENCE</scope>
    <source>
        <strain evidence="4">HSR-Bgl</strain>
    </source>
</reference>
<proteinExistence type="predicted"/>
<accession>A0A897NGC6</accession>
<evidence type="ECO:0000259" key="3">
    <source>
        <dbReference type="PROSITE" id="PS51186"/>
    </source>
</evidence>
<dbReference type="InterPro" id="IPR016181">
    <property type="entry name" value="Acyl_CoA_acyltransferase"/>
</dbReference>
<dbReference type="PANTHER" id="PTHR43877">
    <property type="entry name" value="AMINOALKYLPHOSPHONATE N-ACETYLTRANSFERASE-RELATED-RELATED"/>
    <property type="match status" value="1"/>
</dbReference>
<protein>
    <submittedName>
        <fullName evidence="4">Acetyltransferase (GNAT) family</fullName>
    </submittedName>
</protein>
<gene>
    <name evidence="4" type="primary">rimI2</name>
    <name evidence="4" type="ORF">HSBGL_0963</name>
</gene>
<keyword evidence="2" id="KW-0012">Acyltransferase</keyword>
<organism evidence="4 5">
    <name type="scientific">Halapricum desulfuricans</name>
    <dbReference type="NCBI Taxonomy" id="2841257"/>
    <lineage>
        <taxon>Archaea</taxon>
        <taxon>Methanobacteriati</taxon>
        <taxon>Methanobacteriota</taxon>
        <taxon>Stenosarchaea group</taxon>
        <taxon>Halobacteria</taxon>
        <taxon>Halobacteriales</taxon>
        <taxon>Haloarculaceae</taxon>
        <taxon>Halapricum</taxon>
    </lineage>
</organism>